<dbReference type="Proteomes" id="UP001238805">
    <property type="component" value="Chromosome"/>
</dbReference>
<dbReference type="InterPro" id="IPR052710">
    <property type="entry name" value="CAAX_protease"/>
</dbReference>
<evidence type="ECO:0000259" key="2">
    <source>
        <dbReference type="Pfam" id="PF02517"/>
    </source>
</evidence>
<name>A0ABY8VTB0_9CORY</name>
<protein>
    <submittedName>
        <fullName evidence="3">Type II CAAX endopeptidase family protein</fullName>
    </submittedName>
</protein>
<dbReference type="PANTHER" id="PTHR36435:SF1">
    <property type="entry name" value="CAAX AMINO TERMINAL PROTEASE FAMILY PROTEIN"/>
    <property type="match status" value="1"/>
</dbReference>
<gene>
    <name evidence="3" type="ORF">QP029_02980</name>
</gene>
<evidence type="ECO:0000256" key="1">
    <source>
        <dbReference type="SAM" id="Phobius"/>
    </source>
</evidence>
<dbReference type="RefSeq" id="WP_284875385.1">
    <property type="nucleotide sequence ID" value="NZ_CP126970.1"/>
</dbReference>
<evidence type="ECO:0000313" key="3">
    <source>
        <dbReference type="EMBL" id="WIM70805.1"/>
    </source>
</evidence>
<keyword evidence="1" id="KW-0472">Membrane</keyword>
<feature type="transmembrane region" description="Helical" evidence="1">
    <location>
        <begin position="43"/>
        <end position="66"/>
    </location>
</feature>
<keyword evidence="1" id="KW-1133">Transmembrane helix</keyword>
<keyword evidence="1" id="KW-0812">Transmembrane</keyword>
<dbReference type="InterPro" id="IPR003675">
    <property type="entry name" value="Rce1/LyrA-like_dom"/>
</dbReference>
<sequence>MWNKLAENVTTWRWWYVIPVFLALPLASAAATLLGIVAGPGVLTAWAGPLTLLLLGIFALVMVRVVSRRWPTVQDLGLRRGLSRRDVVVVLAVFLISHALFWVLGRIGGSSELNNAEKLFADSGFTGPLPTVIAAMLASVILAPVVEELVYRGIIVRTLHDSVCGRVSSAVATTVAVTVSAVAFAFPHLGGSLTGIDALAYILTGAFFGIVYVLAGSLTATMVAHSLQSMAAFGQILIFGRGDADVSPVVWILVFGCPIWVYLCARALAAVLPERA</sequence>
<evidence type="ECO:0000313" key="4">
    <source>
        <dbReference type="Proteomes" id="UP001238805"/>
    </source>
</evidence>
<accession>A0ABY8VTB0</accession>
<keyword evidence="4" id="KW-1185">Reference proteome</keyword>
<dbReference type="PANTHER" id="PTHR36435">
    <property type="entry name" value="SLR1288 PROTEIN"/>
    <property type="match status" value="1"/>
</dbReference>
<feature type="domain" description="CAAX prenyl protease 2/Lysostaphin resistance protein A-like" evidence="2">
    <location>
        <begin position="132"/>
        <end position="228"/>
    </location>
</feature>
<feature type="transmembrane region" description="Helical" evidence="1">
    <location>
        <begin position="125"/>
        <end position="146"/>
    </location>
</feature>
<feature type="transmembrane region" description="Helical" evidence="1">
    <location>
        <begin position="167"/>
        <end position="186"/>
    </location>
</feature>
<feature type="transmembrane region" description="Helical" evidence="1">
    <location>
        <begin position="222"/>
        <end position="242"/>
    </location>
</feature>
<feature type="transmembrane region" description="Helical" evidence="1">
    <location>
        <begin position="198"/>
        <end position="215"/>
    </location>
</feature>
<dbReference type="EMBL" id="CP126970">
    <property type="protein sequence ID" value="WIM70805.1"/>
    <property type="molecule type" value="Genomic_DNA"/>
</dbReference>
<reference evidence="3 4" key="1">
    <citation type="submission" date="2023-05" db="EMBL/GenBank/DDBJ databases">
        <title>Corynebacterium suedekumii sp. nov. and Corynebacterium breve sp. nov. isolated from raw cow's milk.</title>
        <authorList>
            <person name="Baer M.K."/>
            <person name="Mehl L."/>
            <person name="Hellmuth R."/>
            <person name="Marke G."/>
            <person name="Lipski A."/>
        </authorList>
    </citation>
    <scope>NUCLEOTIDE SEQUENCE [LARGE SCALE GENOMIC DNA]</scope>
    <source>
        <strain evidence="3 4">LM112</strain>
    </source>
</reference>
<feature type="transmembrane region" description="Helical" evidence="1">
    <location>
        <begin position="248"/>
        <end position="272"/>
    </location>
</feature>
<feature type="transmembrane region" description="Helical" evidence="1">
    <location>
        <begin position="87"/>
        <end position="105"/>
    </location>
</feature>
<organism evidence="3 4">
    <name type="scientific">Corynebacterium suedekumii</name>
    <dbReference type="NCBI Taxonomy" id="3049801"/>
    <lineage>
        <taxon>Bacteria</taxon>
        <taxon>Bacillati</taxon>
        <taxon>Actinomycetota</taxon>
        <taxon>Actinomycetes</taxon>
        <taxon>Mycobacteriales</taxon>
        <taxon>Corynebacteriaceae</taxon>
        <taxon>Corynebacterium</taxon>
    </lineage>
</organism>
<proteinExistence type="predicted"/>
<dbReference type="Pfam" id="PF02517">
    <property type="entry name" value="Rce1-like"/>
    <property type="match status" value="1"/>
</dbReference>
<feature type="transmembrane region" description="Helical" evidence="1">
    <location>
        <begin position="12"/>
        <end position="37"/>
    </location>
</feature>